<dbReference type="GeneID" id="108664508"/>
<dbReference type="RefSeq" id="XP_018006592.1">
    <property type="nucleotide sequence ID" value="XM_018151103.2"/>
</dbReference>
<organism evidence="5 6">
    <name type="scientific">Hyalella azteca</name>
    <name type="common">Amphipod</name>
    <dbReference type="NCBI Taxonomy" id="294128"/>
    <lineage>
        <taxon>Eukaryota</taxon>
        <taxon>Metazoa</taxon>
        <taxon>Ecdysozoa</taxon>
        <taxon>Arthropoda</taxon>
        <taxon>Crustacea</taxon>
        <taxon>Multicrustacea</taxon>
        <taxon>Malacostraca</taxon>
        <taxon>Eumalacostraca</taxon>
        <taxon>Peracarida</taxon>
        <taxon>Amphipoda</taxon>
        <taxon>Senticaudata</taxon>
        <taxon>Talitrida</taxon>
        <taxon>Talitroidea</taxon>
        <taxon>Hyalellidae</taxon>
        <taxon>Hyalella</taxon>
    </lineage>
</organism>
<feature type="region of interest" description="Disordered" evidence="3">
    <location>
        <begin position="496"/>
        <end position="527"/>
    </location>
</feature>
<dbReference type="OrthoDB" id="8195312at2759"/>
<feature type="region of interest" description="Disordered" evidence="3">
    <location>
        <begin position="54"/>
        <end position="74"/>
    </location>
</feature>
<evidence type="ECO:0000256" key="3">
    <source>
        <dbReference type="SAM" id="MobiDB-lite"/>
    </source>
</evidence>
<dbReference type="PROSITE" id="PS51155">
    <property type="entry name" value="CHIT_BIND_RR_2"/>
    <property type="match status" value="1"/>
</dbReference>
<evidence type="ECO:0000313" key="5">
    <source>
        <dbReference type="Proteomes" id="UP000694843"/>
    </source>
</evidence>
<name>A0A8B7MYE4_HYAAZ</name>
<proteinExistence type="predicted"/>
<evidence type="ECO:0000256" key="4">
    <source>
        <dbReference type="SAM" id="SignalP"/>
    </source>
</evidence>
<feature type="signal peptide" evidence="4">
    <location>
        <begin position="1"/>
        <end position="24"/>
    </location>
</feature>
<gene>
    <name evidence="6" type="primary">LOC108664508</name>
</gene>
<evidence type="ECO:0000313" key="6">
    <source>
        <dbReference type="RefSeq" id="XP_018006592.1"/>
    </source>
</evidence>
<dbReference type="Pfam" id="PF00379">
    <property type="entry name" value="Chitin_bind_4"/>
    <property type="match status" value="1"/>
</dbReference>
<dbReference type="Proteomes" id="UP000694843">
    <property type="component" value="Unplaced"/>
</dbReference>
<dbReference type="PANTHER" id="PTHR12236:SF79">
    <property type="entry name" value="CUTICULAR PROTEIN 50CB-RELATED"/>
    <property type="match status" value="1"/>
</dbReference>
<keyword evidence="5" id="KW-1185">Reference proteome</keyword>
<dbReference type="InterPro" id="IPR000618">
    <property type="entry name" value="Insect_cuticle"/>
</dbReference>
<feature type="region of interest" description="Disordered" evidence="3">
    <location>
        <begin position="595"/>
        <end position="620"/>
    </location>
</feature>
<keyword evidence="4" id="KW-0732">Signal</keyword>
<sequence>MDSLCAAKWLLVVASLMSSTSVSGQHKLLFPARPRLQKLFGSIHPQFSSMVGHSADERSSLATSAEDEPAPRTDDISFPASSPFYKARVQEGNNALRLPSTCYGSCTYKDDHFVNTTHPDWLDSFHRVRFEHTFMNEADKNSRSFRSRSVSDDGVRPNTYLPWGDAKIRRSRGSLRFIDPKYPNEQAFVRPSVDERIRSSRLVSGTASAPHSHYQRSSFNVTSLSHDKAAGALFALNDQSKYINNEQWNILHEPRDHLQAPKEFVHNVLSLTSPIEDLTSTAVPLVAQSLPYRRRRTLSTFPRMSSGNRHLNRRRNRKRNRTEGKRKRHFNNIAEIIEAQRQESNNDSHKNDIALDQYYEPPSREGSIEIKNRSIPIHYSTRGRSVTKRLVDDEQNGDAYFDASLLGRAVDQFEQPSGTNGFFADPSQLSGISDFVNRPFIDFGAPYKAKHFSSSFPNTGQVHHSTVYADSYTHKPVKLITSSYVEPSVYQPQVLPKSSSSFTYEPQSQNYSPKGSHEPATEHHTSYKGPYSYRFGYGVKSKYHGTRFQHKEQRHGKTVSGEYRVHLPDGRVQIVSYTADEKGYRPVVTYAHPEGGAANSGTAHHKSRSLSHSQFNTYHR</sequence>
<dbReference type="InterPro" id="IPR051217">
    <property type="entry name" value="Insect_Cuticle_Struc_Prot"/>
</dbReference>
<dbReference type="AlphaFoldDB" id="A0A8B7MYE4"/>
<keyword evidence="1 2" id="KW-0193">Cuticle</keyword>
<feature type="chain" id="PRO_5034356180" evidence="4">
    <location>
        <begin position="25"/>
        <end position="620"/>
    </location>
</feature>
<dbReference type="GO" id="GO:0031012">
    <property type="term" value="C:extracellular matrix"/>
    <property type="evidence" value="ECO:0007669"/>
    <property type="project" value="TreeGrafter"/>
</dbReference>
<dbReference type="KEGG" id="hazt:108664508"/>
<feature type="compositionally biased region" description="Polar residues" evidence="3">
    <location>
        <begin position="496"/>
        <end position="513"/>
    </location>
</feature>
<dbReference type="PROSITE" id="PS00233">
    <property type="entry name" value="CHIT_BIND_RR_1"/>
    <property type="match status" value="1"/>
</dbReference>
<dbReference type="InterPro" id="IPR031311">
    <property type="entry name" value="CHIT_BIND_RR_consensus"/>
</dbReference>
<accession>A0A8B7MYE4</accession>
<evidence type="ECO:0000256" key="2">
    <source>
        <dbReference type="PROSITE-ProRule" id="PRU00497"/>
    </source>
</evidence>
<dbReference type="GO" id="GO:0042302">
    <property type="term" value="F:structural constituent of cuticle"/>
    <property type="evidence" value="ECO:0007669"/>
    <property type="project" value="UniProtKB-UniRule"/>
</dbReference>
<reference evidence="6" key="1">
    <citation type="submission" date="2025-08" db="UniProtKB">
        <authorList>
            <consortium name="RefSeq"/>
        </authorList>
    </citation>
    <scope>IDENTIFICATION</scope>
    <source>
        <tissue evidence="6">Whole organism</tissue>
    </source>
</reference>
<feature type="region of interest" description="Disordered" evidence="3">
    <location>
        <begin position="302"/>
        <end position="327"/>
    </location>
</feature>
<evidence type="ECO:0000256" key="1">
    <source>
        <dbReference type="ARBA" id="ARBA00022460"/>
    </source>
</evidence>
<feature type="compositionally biased region" description="Basic and acidic residues" evidence="3">
    <location>
        <begin position="515"/>
        <end position="525"/>
    </location>
</feature>
<feature type="compositionally biased region" description="Polar residues" evidence="3">
    <location>
        <begin position="610"/>
        <end position="620"/>
    </location>
</feature>
<dbReference type="GO" id="GO:0005615">
    <property type="term" value="C:extracellular space"/>
    <property type="evidence" value="ECO:0007669"/>
    <property type="project" value="TreeGrafter"/>
</dbReference>
<feature type="compositionally biased region" description="Basic residues" evidence="3">
    <location>
        <begin position="310"/>
        <end position="327"/>
    </location>
</feature>
<dbReference type="PANTHER" id="PTHR12236">
    <property type="entry name" value="STRUCTURAL CONTITUENT OF CUTICLE"/>
    <property type="match status" value="1"/>
</dbReference>
<protein>
    <submittedName>
        <fullName evidence="6">Uncharacterized protein LOC108664508</fullName>
    </submittedName>
</protein>